<reference evidence="1" key="1">
    <citation type="journal article" date="2022" name="bioRxiv">
        <title>Sequencing and chromosome-scale assembly of the giantPleurodeles waltlgenome.</title>
        <authorList>
            <person name="Brown T."/>
            <person name="Elewa A."/>
            <person name="Iarovenko S."/>
            <person name="Subramanian E."/>
            <person name="Araus A.J."/>
            <person name="Petzold A."/>
            <person name="Susuki M."/>
            <person name="Suzuki K.-i.T."/>
            <person name="Hayashi T."/>
            <person name="Toyoda A."/>
            <person name="Oliveira C."/>
            <person name="Osipova E."/>
            <person name="Leigh N.D."/>
            <person name="Simon A."/>
            <person name="Yun M.H."/>
        </authorList>
    </citation>
    <scope>NUCLEOTIDE SEQUENCE</scope>
    <source>
        <strain evidence="1">20211129_DDA</strain>
        <tissue evidence="1">Liver</tissue>
    </source>
</reference>
<gene>
    <name evidence="1" type="ORF">NDU88_002052</name>
</gene>
<dbReference type="EMBL" id="JANPWB010000013">
    <property type="protein sequence ID" value="KAJ1104642.1"/>
    <property type="molecule type" value="Genomic_DNA"/>
</dbReference>
<evidence type="ECO:0000313" key="2">
    <source>
        <dbReference type="Proteomes" id="UP001066276"/>
    </source>
</evidence>
<name>A0AAV7MQI3_PLEWA</name>
<proteinExistence type="predicted"/>
<evidence type="ECO:0000313" key="1">
    <source>
        <dbReference type="EMBL" id="KAJ1104642.1"/>
    </source>
</evidence>
<organism evidence="1 2">
    <name type="scientific">Pleurodeles waltl</name>
    <name type="common">Iberian ribbed newt</name>
    <dbReference type="NCBI Taxonomy" id="8319"/>
    <lineage>
        <taxon>Eukaryota</taxon>
        <taxon>Metazoa</taxon>
        <taxon>Chordata</taxon>
        <taxon>Craniata</taxon>
        <taxon>Vertebrata</taxon>
        <taxon>Euteleostomi</taxon>
        <taxon>Amphibia</taxon>
        <taxon>Batrachia</taxon>
        <taxon>Caudata</taxon>
        <taxon>Salamandroidea</taxon>
        <taxon>Salamandridae</taxon>
        <taxon>Pleurodelinae</taxon>
        <taxon>Pleurodeles</taxon>
    </lineage>
</organism>
<comment type="caution">
    <text evidence="1">The sequence shown here is derived from an EMBL/GenBank/DDBJ whole genome shotgun (WGS) entry which is preliminary data.</text>
</comment>
<accession>A0AAV7MQI3</accession>
<dbReference type="Proteomes" id="UP001066276">
    <property type="component" value="Chromosome 9"/>
</dbReference>
<sequence length="57" mass="6611">MLEPARAVRERGLWRLPRALCWQRAETRPPDTESPTISPSRNQGSILYCMRVIELDS</sequence>
<dbReference type="AlphaFoldDB" id="A0AAV7MQI3"/>
<keyword evidence="2" id="KW-1185">Reference proteome</keyword>
<protein>
    <submittedName>
        <fullName evidence="1">Uncharacterized protein</fullName>
    </submittedName>
</protein>